<feature type="signal peptide" evidence="1">
    <location>
        <begin position="1"/>
        <end position="26"/>
    </location>
</feature>
<evidence type="ECO:0000259" key="2">
    <source>
        <dbReference type="SMART" id="SM00867"/>
    </source>
</evidence>
<dbReference type="InterPro" id="IPR036761">
    <property type="entry name" value="TTHA0802/YceI-like_sf"/>
</dbReference>
<dbReference type="Gene3D" id="2.40.128.110">
    <property type="entry name" value="Lipid/polyisoprenoid-binding, YceI-like"/>
    <property type="match status" value="1"/>
</dbReference>
<reference evidence="3 4" key="1">
    <citation type="journal article" date="2016" name="Nat. Commun.">
        <title>Thousands of microbial genomes shed light on interconnected biogeochemical processes in an aquifer system.</title>
        <authorList>
            <person name="Anantharaman K."/>
            <person name="Brown C.T."/>
            <person name="Hug L.A."/>
            <person name="Sharon I."/>
            <person name="Castelle C.J."/>
            <person name="Probst A.J."/>
            <person name="Thomas B.C."/>
            <person name="Singh A."/>
            <person name="Wilkins M.J."/>
            <person name="Karaoz U."/>
            <person name="Brodie E.L."/>
            <person name="Williams K.H."/>
            <person name="Hubbard S.S."/>
            <person name="Banfield J.F."/>
        </authorList>
    </citation>
    <scope>NUCLEOTIDE SEQUENCE [LARGE SCALE GENOMIC DNA]</scope>
</reference>
<dbReference type="SUPFAM" id="SSF101874">
    <property type="entry name" value="YceI-like"/>
    <property type="match status" value="1"/>
</dbReference>
<dbReference type="PROSITE" id="PS51257">
    <property type="entry name" value="PROKAR_LIPOPROTEIN"/>
    <property type="match status" value="1"/>
</dbReference>
<evidence type="ECO:0000313" key="3">
    <source>
        <dbReference type="EMBL" id="OGI48361.1"/>
    </source>
</evidence>
<dbReference type="AlphaFoldDB" id="A0A1F6TTA0"/>
<keyword evidence="1" id="KW-0732">Signal</keyword>
<dbReference type="Proteomes" id="UP000178885">
    <property type="component" value="Unassembled WGS sequence"/>
</dbReference>
<sequence length="234" mass="25715">MRKASLLAVLLLAAACAPLVKPPAVSEPPRAPAAFPEEFYRQAGERGEPVFRIDPQRSQAVIHVYRGGPLARFGHDHAIASRRLHGYILLPRRLDAAQADLYVPLESLSVDDPALRAQAGFDTTVSAADIAGTRRNMLEKVLEAERYPFAVLHLSRPEGELPALILNAEIGLHGVTQTLRLPVEIEPAAGELRAHGRFSLRQTEFGITPYSLLGGALQVQDRIDLEFEVRARRL</sequence>
<dbReference type="InterPro" id="IPR007372">
    <property type="entry name" value="Lipid/polyisoprenoid-bd_YceI"/>
</dbReference>
<comment type="caution">
    <text evidence="3">The sequence shown here is derived from an EMBL/GenBank/DDBJ whole genome shotgun (WGS) entry which is preliminary data.</text>
</comment>
<dbReference type="STRING" id="1817760.A2151_03980"/>
<evidence type="ECO:0000256" key="1">
    <source>
        <dbReference type="SAM" id="SignalP"/>
    </source>
</evidence>
<dbReference type="Pfam" id="PF04264">
    <property type="entry name" value="YceI"/>
    <property type="match status" value="1"/>
</dbReference>
<feature type="chain" id="PRO_5009526825" description="Lipid/polyisoprenoid-binding YceI-like domain-containing protein" evidence="1">
    <location>
        <begin position="27"/>
        <end position="234"/>
    </location>
</feature>
<dbReference type="EMBL" id="MFSU01000029">
    <property type="protein sequence ID" value="OGI48361.1"/>
    <property type="molecule type" value="Genomic_DNA"/>
</dbReference>
<organism evidence="3 4">
    <name type="scientific">Candidatus Muproteobacteria bacterium RBG_16_65_34</name>
    <dbReference type="NCBI Taxonomy" id="1817760"/>
    <lineage>
        <taxon>Bacteria</taxon>
        <taxon>Pseudomonadati</taxon>
        <taxon>Pseudomonadota</taxon>
        <taxon>Candidatus Muproteobacteria</taxon>
    </lineage>
</organism>
<accession>A0A1F6TTA0</accession>
<dbReference type="SMART" id="SM00867">
    <property type="entry name" value="YceI"/>
    <property type="match status" value="1"/>
</dbReference>
<protein>
    <recommendedName>
        <fullName evidence="2">Lipid/polyisoprenoid-binding YceI-like domain-containing protein</fullName>
    </recommendedName>
</protein>
<name>A0A1F6TTA0_9PROT</name>
<proteinExistence type="predicted"/>
<feature type="domain" description="Lipid/polyisoprenoid-binding YceI-like" evidence="2">
    <location>
        <begin position="50"/>
        <end position="232"/>
    </location>
</feature>
<evidence type="ECO:0000313" key="4">
    <source>
        <dbReference type="Proteomes" id="UP000178885"/>
    </source>
</evidence>
<gene>
    <name evidence="3" type="ORF">A2151_03980</name>
</gene>